<dbReference type="EMBL" id="CP018889">
    <property type="protein sequence ID" value="AUI68426.1"/>
    <property type="molecule type" value="Genomic_DNA"/>
</dbReference>
<dbReference type="SUPFAM" id="SSF48452">
    <property type="entry name" value="TPR-like"/>
    <property type="match status" value="3"/>
</dbReference>
<reference evidence="2" key="1">
    <citation type="submission" date="2016-12" db="EMBL/GenBank/DDBJ databases">
        <title>Complete Genome Sequence of Beggiatoa leptomitiformis D-401.</title>
        <authorList>
            <person name="Fomenkov A."/>
            <person name="Vincze T."/>
            <person name="Grabovich M."/>
            <person name="Anton B.P."/>
            <person name="Dubinina G."/>
            <person name="Orlova M."/>
            <person name="Belousova E."/>
            <person name="Roberts R.J."/>
        </authorList>
    </citation>
    <scope>NUCLEOTIDE SEQUENCE [LARGE SCALE GENOMIC DNA]</scope>
    <source>
        <strain evidence="2">D-401</strain>
    </source>
</reference>
<dbReference type="PANTHER" id="PTHR10098">
    <property type="entry name" value="RAPSYN-RELATED"/>
    <property type="match status" value="1"/>
</dbReference>
<accession>A0A2N9YD99</accession>
<keyword evidence="2" id="KW-1185">Reference proteome</keyword>
<dbReference type="Gene3D" id="3.40.50.300">
    <property type="entry name" value="P-loop containing nucleotide triphosphate hydrolases"/>
    <property type="match status" value="1"/>
</dbReference>
<dbReference type="OrthoDB" id="4181557at2"/>
<proteinExistence type="predicted"/>
<protein>
    <recommendedName>
        <fullName evidence="3">Tetratricopeptide repeat protein</fullName>
    </recommendedName>
</protein>
<dbReference type="Proteomes" id="UP000234271">
    <property type="component" value="Chromosome"/>
</dbReference>
<evidence type="ECO:0000313" key="1">
    <source>
        <dbReference type="EMBL" id="AUI68426.1"/>
    </source>
</evidence>
<name>A0A2N9YD99_9GAMM</name>
<dbReference type="Gene3D" id="1.25.40.10">
    <property type="entry name" value="Tetratricopeptide repeat domain"/>
    <property type="match status" value="3"/>
</dbReference>
<dbReference type="InterPro" id="IPR027417">
    <property type="entry name" value="P-loop_NTPase"/>
</dbReference>
<sequence>MPDDRSVEMQNSQTGVINTGDNATIHYHAPPSNPIPILDTPANPQASKLFIGRKDELAQLKTALDKQQPVAVTAVLEGMAGVGKSYLIDHFALTTECNYQILSLNPFSTETQENLIGRLAERLRVTPHIAEVKAHLKATNTLLHLENIDSTEMAQVAMGLVQQLQGCRLVLSGRLHELGRGQQFAQIKLNPFDLNDGIEQLKEELAWLKAPILPDDALKKVVEAVGGLPLAIHLAAGYLATGSYTVTDFLTELHNSQLKLASENYSDMGGRNANHCTLHAAFSVSLQVFARQQPEHVNAICALGCSHAREIGFSLACALLNLSPETAKSVLRQASKLGLLMASVPQPDIQKMRWQLHPLIAEFFRVQLTELQAIEQRLSNWFMQRLPNPDTEEGYQAWLELNSEQAALRTWLERVPLEQGEAIVQTVGLYADLNGPWTNWRQLCEKCLASPRSDAARSDVLWIACRCSARLGDLDLAYQFAERKAQLDQQSGNEREYALARGQIADILQARGELAEALRILQKELIPVFERLGDVRSRAVCFGRIADILYRRGELAEALRIRQEEQMPVYERLGDVRERAVTLGKIADILEARGELAEALRIRQEEEMPVYERLGDVRSRAVTLGKIADILEARGELAEALRIRQEEMPVYERLGDVRSRAVTLGKIADILEARGELAEALRIRQEEQMPVYERLGDVRERAVTLGKIADILQACGELAEALRIRQEEQMPVYERLGDVRSRAVCFGRIADILQARGELAEALRIRQEEEMPVYERLGDVRSRAVTLGKIADILQARGELAEALRILQEELIPVFERLGDVRSRAVTLGYIADILQARGELAEALRIRQEEMPVYERLGDVRSRAVCFGRIADILYRRGELAEALRIRQEEQMPVYERLGDVRSRAVCFGRIADILYRRGELAEALRILQKELIPVFERLGDVRSRAVTLGKIADILEARGELAEALRIRQEEEMPVYERLGDVRERAVCFGKIADILQARGELAEALRIRQEEEMPVYERLGDVRERAVCFGKIADILQARGELAEALRIRQEEMPVYERLGDVRNLLITQAQTAVLFMQLTPPRRAEANQLLCLALQSARKMQIPEAGLIEEWLQHFGMDC</sequence>
<dbReference type="KEGG" id="blep:AL038_17500"/>
<dbReference type="SUPFAM" id="SSF52540">
    <property type="entry name" value="P-loop containing nucleoside triphosphate hydrolases"/>
    <property type="match status" value="1"/>
</dbReference>
<evidence type="ECO:0008006" key="3">
    <source>
        <dbReference type="Google" id="ProtNLM"/>
    </source>
</evidence>
<dbReference type="RefSeq" id="WP_062155033.1">
    <property type="nucleotide sequence ID" value="NZ_CP012373.2"/>
</dbReference>
<evidence type="ECO:0000313" key="2">
    <source>
        <dbReference type="Proteomes" id="UP000234271"/>
    </source>
</evidence>
<dbReference type="PANTHER" id="PTHR10098:SF108">
    <property type="entry name" value="TETRATRICOPEPTIDE REPEAT PROTEIN 28"/>
    <property type="match status" value="1"/>
</dbReference>
<dbReference type="InterPro" id="IPR011990">
    <property type="entry name" value="TPR-like_helical_dom_sf"/>
</dbReference>
<dbReference type="AlphaFoldDB" id="A0A2N9YD99"/>
<gene>
    <name evidence="1" type="ORF">BLE401_06720</name>
</gene>
<dbReference type="STRING" id="288004.AL038_17500"/>
<organism evidence="1 2">
    <name type="scientific">Beggiatoa leptomitoformis</name>
    <dbReference type="NCBI Taxonomy" id="288004"/>
    <lineage>
        <taxon>Bacteria</taxon>
        <taxon>Pseudomonadati</taxon>
        <taxon>Pseudomonadota</taxon>
        <taxon>Gammaproteobacteria</taxon>
        <taxon>Thiotrichales</taxon>
        <taxon>Thiotrichaceae</taxon>
        <taxon>Beggiatoa</taxon>
    </lineage>
</organism>